<evidence type="ECO:0000259" key="18">
    <source>
        <dbReference type="Pfam" id="PF03639"/>
    </source>
</evidence>
<dbReference type="GO" id="GO:0000920">
    <property type="term" value="P:septum digestion after cytokinesis"/>
    <property type="evidence" value="ECO:0007669"/>
    <property type="project" value="UniProtKB-ARBA"/>
</dbReference>
<organism evidence="20 21">
    <name type="scientific">Candida albicans</name>
    <name type="common">Yeast</name>
    <dbReference type="NCBI Taxonomy" id="5476"/>
    <lineage>
        <taxon>Eukaryota</taxon>
        <taxon>Fungi</taxon>
        <taxon>Dikarya</taxon>
        <taxon>Ascomycota</taxon>
        <taxon>Saccharomycotina</taxon>
        <taxon>Pichiomycetes</taxon>
        <taxon>Debaryomycetaceae</taxon>
        <taxon>Candida/Lodderomyces clade</taxon>
        <taxon>Candida</taxon>
    </lineage>
</organism>
<dbReference type="Pfam" id="PF03639">
    <property type="entry name" value="Glyco_hydro_81"/>
    <property type="match status" value="1"/>
</dbReference>
<evidence type="ECO:0000256" key="14">
    <source>
        <dbReference type="ARBA" id="ARBA00074614"/>
    </source>
</evidence>
<comment type="catalytic activity">
    <reaction evidence="1">
        <text>Hydrolysis of (1-&gt;3)-beta-D-glucosidic linkages in (1-&gt;3)-beta-D-glucans.</text>
        <dbReference type="EC" id="3.2.1.39"/>
    </reaction>
</comment>
<evidence type="ECO:0000256" key="8">
    <source>
        <dbReference type="ARBA" id="ARBA00022801"/>
    </source>
</evidence>
<dbReference type="Gene3D" id="2.70.98.30">
    <property type="entry name" value="Golgi alpha-mannosidase II, domain 4"/>
    <property type="match status" value="1"/>
</dbReference>
<evidence type="ECO:0000256" key="6">
    <source>
        <dbReference type="ARBA" id="ARBA00022525"/>
    </source>
</evidence>
<evidence type="ECO:0000256" key="11">
    <source>
        <dbReference type="ARBA" id="ARBA00023295"/>
    </source>
</evidence>
<feature type="region of interest" description="Disordered" evidence="16">
    <location>
        <begin position="326"/>
        <end position="346"/>
    </location>
</feature>
<keyword evidence="11" id="KW-0326">Glycosidase</keyword>
<evidence type="ECO:0000256" key="10">
    <source>
        <dbReference type="ARBA" id="ARBA00023277"/>
    </source>
</evidence>
<keyword evidence="12" id="KW-0961">Cell wall biogenesis/degradation</keyword>
<name>A0A8H6BRY3_CANAX</name>
<dbReference type="EC" id="3.2.1.39" evidence="4"/>
<accession>A0A8H6BRY3</accession>
<dbReference type="GO" id="GO:0042973">
    <property type="term" value="F:glucan endo-1,3-beta-D-glucosidase activity"/>
    <property type="evidence" value="ECO:0007669"/>
    <property type="project" value="UniProtKB-EC"/>
</dbReference>
<keyword evidence="8" id="KW-0378">Hydrolase</keyword>
<dbReference type="GO" id="GO:0052861">
    <property type="term" value="F:endo-1,3(4)-beta-glucanase activity"/>
    <property type="evidence" value="ECO:0007669"/>
    <property type="project" value="InterPro"/>
</dbReference>
<keyword evidence="13" id="KW-0624">Polysaccharide degradation</keyword>
<evidence type="ECO:0000256" key="15">
    <source>
        <dbReference type="ARBA" id="ARBA00075210"/>
    </source>
</evidence>
<feature type="domain" description="Glycosyl hydrolase family 81 N-terminal" evidence="18">
    <location>
        <begin position="448"/>
        <end position="774"/>
    </location>
</feature>
<dbReference type="Proteomes" id="UP000536275">
    <property type="component" value="Unassembled WGS sequence"/>
</dbReference>
<evidence type="ECO:0000256" key="9">
    <source>
        <dbReference type="ARBA" id="ARBA00023180"/>
    </source>
</evidence>
<evidence type="ECO:0000256" key="5">
    <source>
        <dbReference type="ARBA" id="ARBA00022512"/>
    </source>
</evidence>
<dbReference type="EMBL" id="JABWAD010000061">
    <property type="protein sequence ID" value="KAF6063406.1"/>
    <property type="molecule type" value="Genomic_DNA"/>
</dbReference>
<keyword evidence="7 17" id="KW-0732">Signal</keyword>
<evidence type="ECO:0000256" key="13">
    <source>
        <dbReference type="ARBA" id="ARBA00023326"/>
    </source>
</evidence>
<feature type="compositionally biased region" description="Low complexity" evidence="16">
    <location>
        <begin position="81"/>
        <end position="98"/>
    </location>
</feature>
<evidence type="ECO:0000256" key="12">
    <source>
        <dbReference type="ARBA" id="ARBA00023316"/>
    </source>
</evidence>
<feature type="compositionally biased region" description="Low complexity" evidence="16">
    <location>
        <begin position="397"/>
        <end position="420"/>
    </location>
</feature>
<evidence type="ECO:0000256" key="16">
    <source>
        <dbReference type="SAM" id="MobiDB-lite"/>
    </source>
</evidence>
<dbReference type="Pfam" id="PF17652">
    <property type="entry name" value="Glyco_hydro81C"/>
    <property type="match status" value="1"/>
</dbReference>
<feature type="region of interest" description="Disordered" evidence="16">
    <location>
        <begin position="397"/>
        <end position="422"/>
    </location>
</feature>
<evidence type="ECO:0000256" key="1">
    <source>
        <dbReference type="ARBA" id="ARBA00000382"/>
    </source>
</evidence>
<dbReference type="FunFam" id="1.20.5.420:FF:000008">
    <property type="entry name" value="Endo-1,3-beta-glucanase Engl1"/>
    <property type="match status" value="1"/>
</dbReference>
<dbReference type="Gene3D" id="1.10.287.1170">
    <property type="entry name" value="glycoside hydrolase family 81 endo-[beta] glucanase"/>
    <property type="match status" value="1"/>
</dbReference>
<comment type="caution">
    <text evidence="20">The sequence shown here is derived from an EMBL/GenBank/DDBJ whole genome shotgun (WGS) entry which is preliminary data.</text>
</comment>
<keyword evidence="10" id="KW-0119">Carbohydrate metabolism</keyword>
<evidence type="ECO:0000256" key="7">
    <source>
        <dbReference type="ARBA" id="ARBA00022729"/>
    </source>
</evidence>
<dbReference type="PROSITE" id="PS52008">
    <property type="entry name" value="GH81"/>
    <property type="match status" value="1"/>
</dbReference>
<evidence type="ECO:0000256" key="2">
    <source>
        <dbReference type="ARBA" id="ARBA00004191"/>
    </source>
</evidence>
<evidence type="ECO:0000259" key="19">
    <source>
        <dbReference type="Pfam" id="PF17652"/>
    </source>
</evidence>
<evidence type="ECO:0000256" key="4">
    <source>
        <dbReference type="ARBA" id="ARBA00012780"/>
    </source>
</evidence>
<reference evidence="20 21" key="1">
    <citation type="submission" date="2020-03" db="EMBL/GenBank/DDBJ databases">
        <title>FDA dAtabase for Regulatory Grade micrObial Sequences (FDA-ARGOS): Supporting development and validation of Infectious Disease Dx tests.</title>
        <authorList>
            <person name="Campos J."/>
            <person name="Goldberg B."/>
            <person name="Tallon L."/>
            <person name="Sadzewicz L."/>
            <person name="Vavikolanu K."/>
            <person name="Mehta A."/>
            <person name="Aluvathingal J."/>
            <person name="Nadendla S."/>
            <person name="Nandy P."/>
            <person name="Geyer C."/>
            <person name="Yan Y."/>
            <person name="Sichtig H."/>
        </authorList>
    </citation>
    <scope>NUCLEOTIDE SEQUENCE [LARGE SCALE GENOMIC DNA]</scope>
    <source>
        <strain evidence="20 21">FDAARGOS_656</strain>
    </source>
</reference>
<dbReference type="GO" id="GO:0071555">
    <property type="term" value="P:cell wall organization"/>
    <property type="evidence" value="ECO:0007669"/>
    <property type="project" value="UniProtKB-KW"/>
</dbReference>
<keyword evidence="6" id="KW-0964">Secreted</keyword>
<dbReference type="GO" id="GO:0009986">
    <property type="term" value="C:cell surface"/>
    <property type="evidence" value="ECO:0007669"/>
    <property type="project" value="TreeGrafter"/>
</dbReference>
<gene>
    <name evidence="20" type="primary">ENG1</name>
    <name evidence="20" type="ORF">FOB64_006380</name>
</gene>
<proteinExistence type="inferred from homology"/>
<evidence type="ECO:0000313" key="20">
    <source>
        <dbReference type="EMBL" id="KAF6063406.1"/>
    </source>
</evidence>
<dbReference type="InterPro" id="IPR005200">
    <property type="entry name" value="Endo-beta-glucanase"/>
</dbReference>
<dbReference type="GO" id="GO:0000272">
    <property type="term" value="P:polysaccharide catabolic process"/>
    <property type="evidence" value="ECO:0007669"/>
    <property type="project" value="UniProtKB-KW"/>
</dbReference>
<evidence type="ECO:0000313" key="21">
    <source>
        <dbReference type="Proteomes" id="UP000536275"/>
    </source>
</evidence>
<feature type="domain" description="Glycosyl hydrolase family 81 C-terminal" evidence="19">
    <location>
        <begin position="783"/>
        <end position="1136"/>
    </location>
</feature>
<feature type="chain" id="PRO_5034426063" description="Glucan endo-1,3-beta-D-glucosidase 1" evidence="17">
    <location>
        <begin position="19"/>
        <end position="1146"/>
    </location>
</feature>
<comment type="similarity">
    <text evidence="3">Belongs to the glycosyl hydrolase 81 family.</text>
</comment>
<evidence type="ECO:0000256" key="3">
    <source>
        <dbReference type="ARBA" id="ARBA00010730"/>
    </source>
</evidence>
<sequence length="1146" mass="124242">MLFKSVLLSTLIAVQALAENSAHQEIVTVTKTTHISNPCLENYAKKLLPNNPTGLTTGIPIVIVYAPQQPDNQVKQSESLQPTQSSKAQQQQQIQGSSVPASIHDTPTPTDHTKITVTSTTICNQKVCTVKTFSTIISHSESPTTTTTTTKQNEEKSIADTKSFTHKALPSSNGAVTLKTTSVKTALTTTSTVFSATSLPSTTYTPSTSVSLVSTTKKNPVSSQSVVSTTKTISINTSLITDAVTITKEATTLPNSKHSSTFTNGSISFISTSANKVKSTVTSDISNNSQNRSSLSLTSTIDQLASITNSTLTTITKPTSLVPDFSYTNSSRVSSTMRNSSEESSMVLEKSSSKLLSSTSFLNSSSIASTTESSELVSATTSDSSLSHSSSSSVELSSSLSSEADSSSSSESVETGSSDETASNYSGDLFKAIDTNAPPTVFARSEIPLTIPAGVDNNGKPIGTNKFYTNLLLGNQDFMVYPLPYGLYWSKTSYYGFAVQHNNVSDRVFGSINTNNKGVASYYFNPTNNAELIFSATSFSKDSMHMKVSQMAELSALVTLSSSSNDESNYLDIPLVQGMGFVTGIYNGNLTPLLNSLFGVKDLSLETSDALLSNVLKYRATLLNNVQWLIYVTLPDKDTDFKLEVEDFYNLKGSKPVDGLIIQVAIAPEDNDNDKYYDAAAGMYVTGATVSGSVSQGTAASYKFSYTTAGKSSSNNPIVFALPHHMDSLTGSALDALTGITVTSTTKGEMTGFLTNELEFSETINQDVEFLPWTENMTGSLTYTKDQLELLASAANKELAADIAATVKNMNSNYFSGKVLDKYAQILLVVSEIIQDEEVTKDALNAMKDAFKVFTQNKQYYPLMYDTKFGGVTSTSAQDGDPNADFGSAYYNDHDFHYGYFIHAAAIVGYVDKKLGGTWAQSNKDWVNSLVRDASNPSADDTYFPVSRMFDWFSGHSWATGLFVTYKNIESSSESLHFAAAIKLWGKVVGDQSMEARGGLMISIMARSFNMYFYYKSDNTVEPKQILPNKVSGIFFENKVDYTTFFGTPADHPEYVHGIHMLPITPSSSLVRKTSYVQEEWKDQIAGFIDNVDSGWTGILRLNQALFDPKSSYEFFASNNWDDKWLDNGQSRTWSLAFAAGALNAS</sequence>
<dbReference type="PANTHER" id="PTHR31983:SF20">
    <property type="entry name" value="GLUCAN ENDO-1,3-BETA-D-GLUCOSIDASE 1"/>
    <property type="match status" value="1"/>
</dbReference>
<feature type="region of interest" description="Disordered" evidence="16">
    <location>
        <begin position="73"/>
        <end position="113"/>
    </location>
</feature>
<keyword evidence="5" id="KW-0134">Cell wall</keyword>
<dbReference type="InterPro" id="IPR040720">
    <property type="entry name" value="GH81_C"/>
</dbReference>
<dbReference type="Gene3D" id="1.20.5.420">
    <property type="entry name" value="Immunoglobulin FC, subunit C"/>
    <property type="match status" value="1"/>
</dbReference>
<comment type="subcellular location">
    <subcellularLocation>
        <location evidence="2">Secreted</location>
        <location evidence="2">Cell wall</location>
    </subcellularLocation>
</comment>
<dbReference type="FunFam" id="1.10.287.1170:FF:000001">
    <property type="entry name" value="Endo-1,3-beta-glucanase Engl1"/>
    <property type="match status" value="1"/>
</dbReference>
<evidence type="ECO:0000256" key="17">
    <source>
        <dbReference type="SAM" id="SignalP"/>
    </source>
</evidence>
<dbReference type="FunFam" id="2.70.98.30:FF:000006">
    <property type="entry name" value="Endo-1,3-beta-glucanase Engl1"/>
    <property type="match status" value="1"/>
</dbReference>
<dbReference type="AlphaFoldDB" id="A0A8H6BRY3"/>
<protein>
    <recommendedName>
        <fullName evidence="14">Glucan endo-1,3-beta-D-glucosidase 1</fullName>
        <ecNumber evidence="4">3.2.1.39</ecNumber>
    </recommendedName>
    <alternativeName>
        <fullName evidence="15">Daughter specific expression protein 4</fullName>
    </alternativeName>
</protein>
<feature type="signal peptide" evidence="17">
    <location>
        <begin position="1"/>
        <end position="18"/>
    </location>
</feature>
<dbReference type="PANTHER" id="PTHR31983">
    <property type="entry name" value="ENDO-1,3(4)-BETA-GLUCANASE 1"/>
    <property type="match status" value="1"/>
</dbReference>
<keyword evidence="9" id="KW-0325">Glycoprotein</keyword>
<feature type="compositionally biased region" description="Low complexity" evidence="16">
    <location>
        <begin position="328"/>
        <end position="346"/>
    </location>
</feature>
<dbReference type="InterPro" id="IPR040451">
    <property type="entry name" value="GH81_N"/>
</dbReference>